<evidence type="ECO:0000256" key="1">
    <source>
        <dbReference type="ARBA" id="ARBA00008136"/>
    </source>
</evidence>
<comment type="similarity">
    <text evidence="1 8">Belongs to the SOS response-associated peptidase family.</text>
</comment>
<dbReference type="InterPro" id="IPR036590">
    <property type="entry name" value="SRAP-like"/>
</dbReference>
<dbReference type="Proteomes" id="UP000038011">
    <property type="component" value="Unassembled WGS sequence"/>
</dbReference>
<keyword evidence="6" id="KW-0238">DNA-binding</keyword>
<dbReference type="Pfam" id="PF02586">
    <property type="entry name" value="SRAP"/>
    <property type="match status" value="1"/>
</dbReference>
<evidence type="ECO:0000256" key="3">
    <source>
        <dbReference type="ARBA" id="ARBA00022763"/>
    </source>
</evidence>
<dbReference type="EC" id="3.4.-.-" evidence="8"/>
<proteinExistence type="inferred from homology"/>
<dbReference type="PANTHER" id="PTHR13604">
    <property type="entry name" value="DC12-RELATED"/>
    <property type="match status" value="1"/>
</dbReference>
<evidence type="ECO:0000256" key="5">
    <source>
        <dbReference type="ARBA" id="ARBA00023124"/>
    </source>
</evidence>
<organism evidence="9 10">
    <name type="scientific">Ahrensia marina</name>
    <dbReference type="NCBI Taxonomy" id="1514904"/>
    <lineage>
        <taxon>Bacteria</taxon>
        <taxon>Pseudomonadati</taxon>
        <taxon>Pseudomonadota</taxon>
        <taxon>Alphaproteobacteria</taxon>
        <taxon>Hyphomicrobiales</taxon>
        <taxon>Ahrensiaceae</taxon>
        <taxon>Ahrensia</taxon>
    </lineage>
</organism>
<dbReference type="InterPro" id="IPR003738">
    <property type="entry name" value="SRAP"/>
</dbReference>
<dbReference type="SUPFAM" id="SSF143081">
    <property type="entry name" value="BB1717-like"/>
    <property type="match status" value="1"/>
</dbReference>
<name>A0A0M9GM44_9HYPH</name>
<evidence type="ECO:0000256" key="8">
    <source>
        <dbReference type="RuleBase" id="RU364100"/>
    </source>
</evidence>
<gene>
    <name evidence="9" type="ORF">SU32_12630</name>
</gene>
<reference evidence="9 10" key="1">
    <citation type="submission" date="2015-01" db="EMBL/GenBank/DDBJ databases">
        <title>Ahrensia donghaiensis sp. nov., a novel dimethylsulphoniopropionate-cleavage bacterium isolated from seawater and emended descriptions of the genus Ahrensia and Ahrensia kielensis.</title>
        <authorList>
            <person name="Liu J."/>
        </authorList>
    </citation>
    <scope>NUCLEOTIDE SEQUENCE [LARGE SCALE GENOMIC DNA]</scope>
    <source>
        <strain evidence="9 10">LZD062</strain>
    </source>
</reference>
<dbReference type="PATRIC" id="fig|1514904.3.peg.1377"/>
<dbReference type="AlphaFoldDB" id="A0A0M9GM44"/>
<keyword evidence="7" id="KW-0456">Lyase</keyword>
<dbReference type="GO" id="GO:0006508">
    <property type="term" value="P:proteolysis"/>
    <property type="evidence" value="ECO:0007669"/>
    <property type="project" value="UniProtKB-KW"/>
</dbReference>
<dbReference type="OrthoDB" id="9782620at2"/>
<evidence type="ECO:0000313" key="10">
    <source>
        <dbReference type="Proteomes" id="UP000038011"/>
    </source>
</evidence>
<keyword evidence="3" id="KW-0227">DNA damage</keyword>
<evidence type="ECO:0000256" key="6">
    <source>
        <dbReference type="ARBA" id="ARBA00023125"/>
    </source>
</evidence>
<sequence>MCGRFTIQHSWAVYYDALNLIPTEAKGRNDPPRYNVTPTQQVGFVTRDKDGRLSVQDGRWWLVPFWAKELPKYPLFNARSETAVSKSSFREAFKSKRCLIPASSYYEWTKAEDGGKDPYNIHLPDNEPFFFAGLWAHNYNLDVTSCTILTAAAAPQIAHLHDRMPIIPKEGVWEEWLDAGTKVEDAKALLDNNRRSELVSYRVARAVNSNKASGSHLVEPLETS</sequence>
<evidence type="ECO:0000313" key="9">
    <source>
        <dbReference type="EMBL" id="KPB00656.1"/>
    </source>
</evidence>
<dbReference type="GO" id="GO:0003697">
    <property type="term" value="F:single-stranded DNA binding"/>
    <property type="evidence" value="ECO:0007669"/>
    <property type="project" value="InterPro"/>
</dbReference>
<accession>A0A0M9GM44</accession>
<dbReference type="GO" id="GO:0016829">
    <property type="term" value="F:lyase activity"/>
    <property type="evidence" value="ECO:0007669"/>
    <property type="project" value="UniProtKB-KW"/>
</dbReference>
<evidence type="ECO:0000256" key="4">
    <source>
        <dbReference type="ARBA" id="ARBA00022801"/>
    </source>
</evidence>
<keyword evidence="2 8" id="KW-0645">Protease</keyword>
<dbReference type="GO" id="GO:0106300">
    <property type="term" value="P:protein-DNA covalent cross-linking repair"/>
    <property type="evidence" value="ECO:0007669"/>
    <property type="project" value="InterPro"/>
</dbReference>
<comment type="caution">
    <text evidence="9">The sequence shown here is derived from an EMBL/GenBank/DDBJ whole genome shotgun (WGS) entry which is preliminary data.</text>
</comment>
<protein>
    <recommendedName>
        <fullName evidence="8">Abasic site processing protein</fullName>
        <ecNumber evidence="8">3.4.-.-</ecNumber>
    </recommendedName>
</protein>
<evidence type="ECO:0000256" key="2">
    <source>
        <dbReference type="ARBA" id="ARBA00022670"/>
    </source>
</evidence>
<dbReference type="RefSeq" id="WP_053999733.1">
    <property type="nucleotide sequence ID" value="NZ_JXMU01000018.1"/>
</dbReference>
<dbReference type="EMBL" id="JXMU01000018">
    <property type="protein sequence ID" value="KPB00656.1"/>
    <property type="molecule type" value="Genomic_DNA"/>
</dbReference>
<keyword evidence="4 8" id="KW-0378">Hydrolase</keyword>
<keyword evidence="5" id="KW-0190">Covalent protein-DNA linkage</keyword>
<dbReference type="Gene3D" id="3.90.1680.10">
    <property type="entry name" value="SOS response associated peptidase-like"/>
    <property type="match status" value="1"/>
</dbReference>
<evidence type="ECO:0000256" key="7">
    <source>
        <dbReference type="ARBA" id="ARBA00023239"/>
    </source>
</evidence>
<keyword evidence="10" id="KW-1185">Reference proteome</keyword>
<dbReference type="GO" id="GO:0008233">
    <property type="term" value="F:peptidase activity"/>
    <property type="evidence" value="ECO:0007669"/>
    <property type="project" value="UniProtKB-KW"/>
</dbReference>
<dbReference type="PANTHER" id="PTHR13604:SF0">
    <property type="entry name" value="ABASIC SITE PROCESSING PROTEIN HMCES"/>
    <property type="match status" value="1"/>
</dbReference>